<reference evidence="2 3" key="1">
    <citation type="submission" date="2020-08" db="EMBL/GenBank/DDBJ databases">
        <title>Genomic Encyclopedia of Type Strains, Phase IV (KMG-IV): sequencing the most valuable type-strain genomes for metagenomic binning, comparative biology and taxonomic classification.</title>
        <authorList>
            <person name="Goeker M."/>
        </authorList>
    </citation>
    <scope>NUCLEOTIDE SEQUENCE [LARGE SCALE GENOMIC DNA]</scope>
    <source>
        <strain evidence="2 3">DSM 27203</strain>
    </source>
</reference>
<dbReference type="RefSeq" id="WP_184001097.1">
    <property type="nucleotide sequence ID" value="NZ_BAABIF010000004.1"/>
</dbReference>
<feature type="signal peptide" evidence="1">
    <location>
        <begin position="1"/>
        <end position="26"/>
    </location>
</feature>
<accession>A0A840YUR4</accession>
<protein>
    <submittedName>
        <fullName evidence="2">Uncharacterized protein</fullName>
    </submittedName>
</protein>
<feature type="chain" id="PRO_5032695955" evidence="1">
    <location>
        <begin position="27"/>
        <end position="268"/>
    </location>
</feature>
<comment type="caution">
    <text evidence="2">The sequence shown here is derived from an EMBL/GenBank/DDBJ whole genome shotgun (WGS) entry which is preliminary data.</text>
</comment>
<dbReference type="Proteomes" id="UP000554342">
    <property type="component" value="Unassembled WGS sequence"/>
</dbReference>
<name>A0A840YUR4_9SPHN</name>
<keyword evidence="1" id="KW-0732">Signal</keyword>
<sequence>MRSHLLKTTMISTALLSLTIATPGHAQLGGLLNQVKNKVEQQIRKGQDQGETTQQAGHHLTINHGFDFTAGTHPVVRSDFTTAPVGAMPKAWKTNGSGQIVTVDGVPGKWLALQPFATYKLTTPPHLPSHFTVEFDIIPAADTARDVGEFIFGFAKDNSARQYISDAYNGGAINAVDVGFDRDTTVSSSATGYHHAGSMDWSGYTNQPMHVSIDVNGTMEKVYIDHQKIGDSRMFGNEPARYFFLSAPVRYDHGASLLFGNFHIDSFS</sequence>
<dbReference type="AlphaFoldDB" id="A0A840YUR4"/>
<gene>
    <name evidence="2" type="ORF">FHR23_000217</name>
</gene>
<dbReference type="EMBL" id="JACIJI010000001">
    <property type="protein sequence ID" value="MBB5717310.1"/>
    <property type="molecule type" value="Genomic_DNA"/>
</dbReference>
<evidence type="ECO:0000256" key="1">
    <source>
        <dbReference type="SAM" id="SignalP"/>
    </source>
</evidence>
<organism evidence="2 3">
    <name type="scientific">Stakelama sediminis</name>
    <dbReference type="NCBI Taxonomy" id="463200"/>
    <lineage>
        <taxon>Bacteria</taxon>
        <taxon>Pseudomonadati</taxon>
        <taxon>Pseudomonadota</taxon>
        <taxon>Alphaproteobacteria</taxon>
        <taxon>Sphingomonadales</taxon>
        <taxon>Sphingomonadaceae</taxon>
        <taxon>Stakelama</taxon>
    </lineage>
</organism>
<evidence type="ECO:0000313" key="2">
    <source>
        <dbReference type="EMBL" id="MBB5717310.1"/>
    </source>
</evidence>
<proteinExistence type="predicted"/>
<keyword evidence="3" id="KW-1185">Reference proteome</keyword>
<evidence type="ECO:0000313" key="3">
    <source>
        <dbReference type="Proteomes" id="UP000554342"/>
    </source>
</evidence>